<proteinExistence type="predicted"/>
<gene>
    <name evidence="1" type="ORF">AAA799N04_00598</name>
</gene>
<sequence length="74" mass="8546">MYYSPGVQYLCPRCGSNWVRFVFDANCKGWSESMKLIKAKKVKLLDSLEDMAVNITTPKWICRKCYDCGIVQKS</sequence>
<evidence type="ECO:0000313" key="1">
    <source>
        <dbReference type="EMBL" id="KEQ56928.1"/>
    </source>
</evidence>
<dbReference type="EMBL" id="JOKN01000007">
    <property type="protein sequence ID" value="KEQ56928.1"/>
    <property type="molecule type" value="Genomic_DNA"/>
</dbReference>
<dbReference type="AlphaFoldDB" id="A0A081RP05"/>
<protein>
    <submittedName>
        <fullName evidence="1">Uncharacterized protein</fullName>
    </submittedName>
</protein>
<comment type="caution">
    <text evidence="1">The sequence shown here is derived from an EMBL/GenBank/DDBJ whole genome shotgun (WGS) entry which is preliminary data.</text>
</comment>
<accession>A0A081RP05</accession>
<reference evidence="1 2" key="1">
    <citation type="submission" date="2014-06" db="EMBL/GenBank/DDBJ databases">
        <authorList>
            <person name="Ngugi D.K."/>
            <person name="Blom J."/>
            <person name="Alam I."/>
            <person name="Rashid M."/>
            <person name="Ba Alawi W."/>
            <person name="Zhang G."/>
            <person name="Hikmawan T."/>
            <person name="Guan Y."/>
            <person name="Antunes A."/>
            <person name="Siam R."/>
            <person name="ElDorry H."/>
            <person name="Bajic V."/>
            <person name="Stingl U."/>
        </authorList>
    </citation>
    <scope>NUCLEOTIDE SEQUENCE [LARGE SCALE GENOMIC DNA]</scope>
    <source>
        <strain evidence="1">SCGC AAA799-N04</strain>
    </source>
</reference>
<name>A0A081RP05_9ARCH</name>
<keyword evidence="2" id="KW-1185">Reference proteome</keyword>
<evidence type="ECO:0000313" key="2">
    <source>
        <dbReference type="Proteomes" id="UP000028059"/>
    </source>
</evidence>
<organism evidence="1 2">
    <name type="scientific">Marine Group I thaumarchaeote SCGC AAA799-N04</name>
    <dbReference type="NCBI Taxonomy" id="1502293"/>
    <lineage>
        <taxon>Archaea</taxon>
        <taxon>Nitrososphaerota</taxon>
        <taxon>Marine Group I</taxon>
    </lineage>
</organism>
<dbReference type="Proteomes" id="UP000028059">
    <property type="component" value="Unassembled WGS sequence"/>
</dbReference>